<evidence type="ECO:0000256" key="4">
    <source>
        <dbReference type="ARBA" id="ARBA00022694"/>
    </source>
</evidence>
<dbReference type="CDD" id="cd02801">
    <property type="entry name" value="DUS_like_FMN"/>
    <property type="match status" value="1"/>
</dbReference>
<dbReference type="eggNOG" id="COG0042">
    <property type="taxonomic scope" value="Bacteria"/>
</dbReference>
<dbReference type="GO" id="GO:0003723">
    <property type="term" value="F:RNA binding"/>
    <property type="evidence" value="ECO:0007669"/>
    <property type="project" value="TreeGrafter"/>
</dbReference>
<feature type="domain" description="DUS-like FMN-binding" evidence="7">
    <location>
        <begin position="25"/>
        <end position="354"/>
    </location>
</feature>
<keyword evidence="3" id="KW-0288">FMN</keyword>
<evidence type="ECO:0000256" key="6">
    <source>
        <dbReference type="ARBA" id="ARBA00023002"/>
    </source>
</evidence>
<organism evidence="8 9">
    <name type="scientific">Gleimia coleocanis DSM 15436</name>
    <dbReference type="NCBI Taxonomy" id="525245"/>
    <lineage>
        <taxon>Bacteria</taxon>
        <taxon>Bacillati</taxon>
        <taxon>Actinomycetota</taxon>
        <taxon>Actinomycetes</taxon>
        <taxon>Actinomycetales</taxon>
        <taxon>Actinomycetaceae</taxon>
        <taxon>Gleimia</taxon>
    </lineage>
</organism>
<evidence type="ECO:0000256" key="2">
    <source>
        <dbReference type="ARBA" id="ARBA00022630"/>
    </source>
</evidence>
<evidence type="ECO:0000313" key="9">
    <source>
        <dbReference type="Proteomes" id="UP000010301"/>
    </source>
</evidence>
<dbReference type="HOGENOM" id="CLU_013299_0_0_11"/>
<reference evidence="8 9" key="1">
    <citation type="submission" date="2009-01" db="EMBL/GenBank/DDBJ databases">
        <authorList>
            <person name="Qin X."/>
            <person name="Bachman B."/>
            <person name="Battles P."/>
            <person name="Bell A."/>
            <person name="Bess C."/>
            <person name="Bickham C."/>
            <person name="Chaboub L."/>
            <person name="Chen D."/>
            <person name="Coyle M."/>
            <person name="Deiros D.R."/>
            <person name="Dinh H."/>
            <person name="Forbes L."/>
            <person name="Fowler G."/>
            <person name="Francisco L."/>
            <person name="Fu Q."/>
            <person name="Gubbala S."/>
            <person name="Hale W."/>
            <person name="Han Y."/>
            <person name="Hemphill L."/>
            <person name="Highlander S.K."/>
            <person name="Hirani K."/>
            <person name="Hogues M."/>
            <person name="Jackson L."/>
            <person name="Jakkamsetti A."/>
            <person name="Javaid M."/>
            <person name="Jiang H."/>
            <person name="Korchina V."/>
            <person name="Kovar C."/>
            <person name="Lara F."/>
            <person name="Lee S."/>
            <person name="Mata R."/>
            <person name="Mathew T."/>
            <person name="Moen C."/>
            <person name="Morales K."/>
            <person name="Munidasa M."/>
            <person name="Nazareth L."/>
            <person name="Ngo R."/>
            <person name="Nguyen L."/>
            <person name="Okwuonu G."/>
            <person name="Ongeri F."/>
            <person name="Patil S."/>
            <person name="Petrosino J."/>
            <person name="Pham C."/>
            <person name="Pham P."/>
            <person name="Pu L.-L."/>
            <person name="Puazo M."/>
            <person name="Raj R."/>
            <person name="Reid J."/>
            <person name="Rouhana J."/>
            <person name="Saada N."/>
            <person name="Shang Y."/>
            <person name="Simmons D."/>
            <person name="Thornton R."/>
            <person name="Warren J."/>
            <person name="Weissenberger G."/>
            <person name="Zhang J."/>
            <person name="Zhang L."/>
            <person name="Zhou C."/>
            <person name="Zhu D."/>
            <person name="Muzny D."/>
            <person name="Worley K."/>
            <person name="Gibbs R."/>
        </authorList>
    </citation>
    <scope>NUCLEOTIDE SEQUENCE [LARGE SCALE GENOMIC DNA]</scope>
    <source>
        <strain evidence="8 9">DSM 15436</strain>
    </source>
</reference>
<dbReference type="PANTHER" id="PTHR45846:SF1">
    <property type="entry name" value="TRNA-DIHYDROURIDINE(47) SYNTHASE [NAD(P)(+)]-LIKE"/>
    <property type="match status" value="1"/>
</dbReference>
<accession>C0W0B3</accession>
<dbReference type="STRING" id="525245.HMPREF0044_0991"/>
<protein>
    <submittedName>
        <fullName evidence="8">TIM-barrel protein, nifR3 family</fullName>
    </submittedName>
</protein>
<comment type="caution">
    <text evidence="8">The sequence shown here is derived from an EMBL/GenBank/DDBJ whole genome shotgun (WGS) entry which is preliminary data.</text>
</comment>
<evidence type="ECO:0000256" key="3">
    <source>
        <dbReference type="ARBA" id="ARBA00022643"/>
    </source>
</evidence>
<keyword evidence="9" id="KW-1185">Reference proteome</keyword>
<dbReference type="InterPro" id="IPR024036">
    <property type="entry name" value="tRNA-dHydroUridine_Synthase_C"/>
</dbReference>
<dbReference type="GO" id="GO:0050660">
    <property type="term" value="F:flavin adenine dinucleotide binding"/>
    <property type="evidence" value="ECO:0007669"/>
    <property type="project" value="InterPro"/>
</dbReference>
<dbReference type="PROSITE" id="PS01136">
    <property type="entry name" value="UPF0034"/>
    <property type="match status" value="1"/>
</dbReference>
<evidence type="ECO:0000256" key="5">
    <source>
        <dbReference type="ARBA" id="ARBA00022857"/>
    </source>
</evidence>
<dbReference type="SUPFAM" id="SSF51395">
    <property type="entry name" value="FMN-linked oxidoreductases"/>
    <property type="match status" value="1"/>
</dbReference>
<sequence>MAENVNQTTGALQIGPIKLWAPVVLAPMAGVTDVPFRRLSREFGEAGLPESQQEKLNQATPGIDAPAGLYVCEMITARALVEKNEKTMHMAKPDPQDRVRSLQLYGTDPVNLYKATHILLEEDFVDHIDLNFGCPVPKVTKKGGGAALPWKLDLFDDIVNSVVRAVTETGKDVPVTIKMRVGIDDAHHTFRDAGRIAEDAGIAAVALHGRTQAQYYSGHADWDTIAQLKQDLTVPVLGNGDIFSAQDAKDVMAHTGCDAVVVGRGAQGRPWLFHDLVATLTGESVVELEPNQGRVAQIILQHAQMMIANSRSENEALRNMRKHIGWYLRGFKLGGDLRMAFARVSTYVELEELLLSLDPTAEYPMAAHGKRGRAGGQKKPHLPHGWLDSRYVDSEQREMVAANECDGDGG</sequence>
<evidence type="ECO:0000313" key="8">
    <source>
        <dbReference type="EMBL" id="EEH63972.1"/>
    </source>
</evidence>
<dbReference type="RefSeq" id="WP_006546763.1">
    <property type="nucleotide sequence ID" value="NZ_DS999543.1"/>
</dbReference>
<dbReference type="NCBIfam" id="TIGR00737">
    <property type="entry name" value="nifR3_yhdG"/>
    <property type="match status" value="1"/>
</dbReference>
<dbReference type="GO" id="GO:0017150">
    <property type="term" value="F:tRNA dihydrouridine synthase activity"/>
    <property type="evidence" value="ECO:0007669"/>
    <property type="project" value="InterPro"/>
</dbReference>
<dbReference type="Gene3D" id="1.10.1200.80">
    <property type="entry name" value="Putative flavin oxidoreducatase, domain 2"/>
    <property type="match status" value="1"/>
</dbReference>
<dbReference type="EMBL" id="ACFG01000030">
    <property type="protein sequence ID" value="EEH63972.1"/>
    <property type="molecule type" value="Genomic_DNA"/>
</dbReference>
<evidence type="ECO:0000256" key="1">
    <source>
        <dbReference type="ARBA" id="ARBA00001917"/>
    </source>
</evidence>
<dbReference type="AlphaFoldDB" id="C0W0B3"/>
<dbReference type="InterPro" id="IPR013785">
    <property type="entry name" value="Aldolase_TIM"/>
</dbReference>
<name>C0W0B3_9ACTO</name>
<keyword evidence="5" id="KW-0521">NADP</keyword>
<keyword evidence="4" id="KW-0819">tRNA processing</keyword>
<dbReference type="Pfam" id="PF01207">
    <property type="entry name" value="Dus"/>
    <property type="match status" value="1"/>
</dbReference>
<dbReference type="PANTHER" id="PTHR45846">
    <property type="entry name" value="TRNA-DIHYDROURIDINE(47) SYNTHASE [NAD(P)(+)]-LIKE"/>
    <property type="match status" value="1"/>
</dbReference>
<evidence type="ECO:0000259" key="7">
    <source>
        <dbReference type="Pfam" id="PF01207"/>
    </source>
</evidence>
<dbReference type="InterPro" id="IPR018517">
    <property type="entry name" value="tRNA_hU_synthase_CS"/>
</dbReference>
<gene>
    <name evidence="8" type="ORF">HMPREF0044_0991</name>
</gene>
<dbReference type="Gene3D" id="3.20.20.70">
    <property type="entry name" value="Aldolase class I"/>
    <property type="match status" value="1"/>
</dbReference>
<keyword evidence="2" id="KW-0285">Flavoprotein</keyword>
<comment type="cofactor">
    <cofactor evidence="1">
        <name>FMN</name>
        <dbReference type="ChEBI" id="CHEBI:58210"/>
    </cofactor>
</comment>
<dbReference type="InterPro" id="IPR035587">
    <property type="entry name" value="DUS-like_FMN-bd"/>
</dbReference>
<keyword evidence="6" id="KW-0560">Oxidoreductase</keyword>
<dbReference type="InterPro" id="IPR004652">
    <property type="entry name" value="DusB-like"/>
</dbReference>
<proteinExistence type="predicted"/>
<dbReference type="Proteomes" id="UP000010301">
    <property type="component" value="Unassembled WGS sequence"/>
</dbReference>